<dbReference type="RefSeq" id="XP_007924873.1">
    <property type="nucleotide sequence ID" value="XM_007926682.1"/>
</dbReference>
<dbReference type="eggNOG" id="ENOG502SP7F">
    <property type="taxonomic scope" value="Eukaryota"/>
</dbReference>
<dbReference type="HOGENOM" id="CLU_1230374_0_0_1"/>
<organism evidence="2 3">
    <name type="scientific">Pseudocercospora fijiensis (strain CIRAD86)</name>
    <name type="common">Black leaf streak disease fungus</name>
    <name type="synonym">Mycosphaerella fijiensis</name>
    <dbReference type="NCBI Taxonomy" id="383855"/>
    <lineage>
        <taxon>Eukaryota</taxon>
        <taxon>Fungi</taxon>
        <taxon>Dikarya</taxon>
        <taxon>Ascomycota</taxon>
        <taxon>Pezizomycotina</taxon>
        <taxon>Dothideomycetes</taxon>
        <taxon>Dothideomycetidae</taxon>
        <taxon>Mycosphaerellales</taxon>
        <taxon>Mycosphaerellaceae</taxon>
        <taxon>Pseudocercospora</taxon>
    </lineage>
</organism>
<proteinExistence type="predicted"/>
<protein>
    <submittedName>
        <fullName evidence="2">Uncharacterized protein</fullName>
    </submittedName>
</protein>
<dbReference type="STRING" id="383855.M2ZZB8"/>
<keyword evidence="3" id="KW-1185">Reference proteome</keyword>
<dbReference type="Proteomes" id="UP000016932">
    <property type="component" value="Unassembled WGS sequence"/>
</dbReference>
<evidence type="ECO:0000313" key="3">
    <source>
        <dbReference type="Proteomes" id="UP000016932"/>
    </source>
</evidence>
<accession>M2ZZB8</accession>
<sequence length="225" mass="25543">MAPPATQYREDDDKDIPIQEIIFSCGICQATVSDLYATPEHDQGFSSDPGSGHGIITKLWIGECSHVFCGKHLEGAAAPFHPKGIPPRAACPLCVQDNNDSSMREIFGIRGLEDGQYDEVIPRDYFRCPPRKLDATDSEMDALRFQYTHLIRQAKQSFKGLRAVERKRAILESTLATERKLHRKAETQVQELQGRHEVTMAKLQKWENRKAVIKHYMDAVQEMTM</sequence>
<evidence type="ECO:0000313" key="2">
    <source>
        <dbReference type="EMBL" id="EME84249.1"/>
    </source>
</evidence>
<feature type="coiled-coil region" evidence="1">
    <location>
        <begin position="175"/>
        <end position="209"/>
    </location>
</feature>
<reference evidence="2 3" key="1">
    <citation type="journal article" date="2012" name="PLoS Pathog.">
        <title>Diverse lifestyles and strategies of plant pathogenesis encoded in the genomes of eighteen Dothideomycetes fungi.</title>
        <authorList>
            <person name="Ohm R.A."/>
            <person name="Feau N."/>
            <person name="Henrissat B."/>
            <person name="Schoch C.L."/>
            <person name="Horwitz B.A."/>
            <person name="Barry K.W."/>
            <person name="Condon B.J."/>
            <person name="Copeland A.C."/>
            <person name="Dhillon B."/>
            <person name="Glaser F."/>
            <person name="Hesse C.N."/>
            <person name="Kosti I."/>
            <person name="LaButti K."/>
            <person name="Lindquist E.A."/>
            <person name="Lucas S."/>
            <person name="Salamov A.A."/>
            <person name="Bradshaw R.E."/>
            <person name="Ciuffetti L."/>
            <person name="Hamelin R.C."/>
            <person name="Kema G.H.J."/>
            <person name="Lawrence C."/>
            <person name="Scott J.A."/>
            <person name="Spatafora J.W."/>
            <person name="Turgeon B.G."/>
            <person name="de Wit P.J.G.M."/>
            <person name="Zhong S."/>
            <person name="Goodwin S.B."/>
            <person name="Grigoriev I.V."/>
        </authorList>
    </citation>
    <scope>NUCLEOTIDE SEQUENCE [LARGE SCALE GENOMIC DNA]</scope>
    <source>
        <strain evidence="2 3">CIRAD86</strain>
    </source>
</reference>
<dbReference type="GeneID" id="19330878"/>
<evidence type="ECO:0000256" key="1">
    <source>
        <dbReference type="SAM" id="Coils"/>
    </source>
</evidence>
<name>M2ZZB8_PSEFD</name>
<dbReference type="EMBL" id="KB446557">
    <property type="protein sequence ID" value="EME84249.1"/>
    <property type="molecule type" value="Genomic_DNA"/>
</dbReference>
<keyword evidence="1" id="KW-0175">Coiled coil</keyword>
<dbReference type="KEGG" id="pfj:MYCFIDRAFT_133976"/>
<dbReference type="VEuPathDB" id="FungiDB:MYCFIDRAFT_133976"/>
<dbReference type="AlphaFoldDB" id="M2ZZB8"/>
<gene>
    <name evidence="2" type="ORF">MYCFIDRAFT_133976</name>
</gene>
<dbReference type="OrthoDB" id="5410764at2759"/>